<keyword evidence="4 12" id="KW-0244">Early protein</keyword>
<dbReference type="InterPro" id="IPR000427">
    <property type="entry name" value="Papillomavirus_E2_C"/>
</dbReference>
<feature type="region of interest" description="Disordered" evidence="13">
    <location>
        <begin position="198"/>
        <end position="347"/>
    </location>
</feature>
<dbReference type="InterPro" id="IPR036050">
    <property type="entry name" value="Regulatory_protein_E2_N"/>
</dbReference>
<dbReference type="EMBL" id="KC858265">
    <property type="protein sequence ID" value="AHJ81399.1"/>
    <property type="molecule type" value="Genomic_DNA"/>
</dbReference>
<dbReference type="Gene3D" id="1.10.287.30">
    <property type="entry name" value="E2 (early) protein, N terminal domain, subdomain 1"/>
    <property type="match status" value="1"/>
</dbReference>
<evidence type="ECO:0000256" key="4">
    <source>
        <dbReference type="ARBA" id="ARBA00022518"/>
    </source>
</evidence>
<dbReference type="InterPro" id="IPR033668">
    <property type="entry name" value="Reg_prot_E2"/>
</dbReference>
<feature type="compositionally biased region" description="Low complexity" evidence="13">
    <location>
        <begin position="206"/>
        <end position="216"/>
    </location>
</feature>
<dbReference type="GO" id="GO:0042025">
    <property type="term" value="C:host cell nucleus"/>
    <property type="evidence" value="ECO:0007669"/>
    <property type="project" value="UniProtKB-SubCell"/>
</dbReference>
<feature type="domain" description="Papillomavirus E2 N-terminal" evidence="14">
    <location>
        <begin position="1"/>
        <end position="194"/>
    </location>
</feature>
<keyword evidence="6 12" id="KW-1048">Host nucleus</keyword>
<dbReference type="InterPro" id="IPR042503">
    <property type="entry name" value="Regulatory_protein_E2_N_1"/>
</dbReference>
<proteinExistence type="inferred from homology"/>
<feature type="compositionally biased region" description="Low complexity" evidence="13">
    <location>
        <begin position="298"/>
        <end position="319"/>
    </location>
</feature>
<protein>
    <recommendedName>
        <fullName evidence="12">Regulatory protein E2</fullName>
    </recommendedName>
</protein>
<organism evidence="16 17">
    <name type="scientific">Eptesicus serotinus papillomavirus 3</name>
    <dbReference type="NCBI Taxonomy" id="1464073"/>
    <lineage>
        <taxon>Viruses</taxon>
        <taxon>Monodnaviria</taxon>
        <taxon>Shotokuvirae</taxon>
        <taxon>Cossaviricota</taxon>
        <taxon>Papovaviricetes</taxon>
        <taxon>Zurhausenvirales</taxon>
        <taxon>Papillomaviridae</taxon>
        <taxon>Firstpapillomavirinae</taxon>
        <taxon>Dyopsipapillomavirus</taxon>
        <taxon>Dyopsipapillomavirus 1</taxon>
    </lineage>
</organism>
<evidence type="ECO:0000256" key="9">
    <source>
        <dbReference type="ARBA" id="ARBA00023125"/>
    </source>
</evidence>
<evidence type="ECO:0000256" key="11">
    <source>
        <dbReference type="ARBA" id="ARBA00023163"/>
    </source>
</evidence>
<evidence type="ECO:0000256" key="12">
    <source>
        <dbReference type="HAMAP-Rule" id="MF_04001"/>
    </source>
</evidence>
<evidence type="ECO:0000256" key="5">
    <source>
        <dbReference type="ARBA" id="ARBA00022553"/>
    </source>
</evidence>
<keyword evidence="7 12" id="KW-0235">DNA replication</keyword>
<feature type="compositionally biased region" description="Low complexity" evidence="13">
    <location>
        <begin position="270"/>
        <end position="282"/>
    </location>
</feature>
<comment type="similarity">
    <text evidence="12">Belongs to the papillomaviridae E2 protein family.</text>
</comment>
<keyword evidence="10 12" id="KW-0010">Activator</keyword>
<evidence type="ECO:0000256" key="7">
    <source>
        <dbReference type="ARBA" id="ARBA00022705"/>
    </source>
</evidence>
<accession>W8EG03</accession>
<comment type="caution">
    <text evidence="12">Lacks conserved residue(s) required for the propagation of feature annotation.</text>
</comment>
<dbReference type="InterPro" id="IPR035975">
    <property type="entry name" value="E2/EBNA1_C_sf"/>
</dbReference>
<dbReference type="SUPFAM" id="SSF51332">
    <property type="entry name" value="E2 regulatory, transactivation domain"/>
    <property type="match status" value="1"/>
</dbReference>
<keyword evidence="9 12" id="KW-0238">DNA-binding</keyword>
<feature type="region of interest" description="DNA-binding domain" evidence="12">
    <location>
        <begin position="359"/>
        <end position="443"/>
    </location>
</feature>
<evidence type="ECO:0000313" key="16">
    <source>
        <dbReference type="EMBL" id="AHJ81399.1"/>
    </source>
</evidence>
<evidence type="ECO:0000259" key="14">
    <source>
        <dbReference type="Pfam" id="PF00508"/>
    </source>
</evidence>
<dbReference type="HAMAP" id="MF_04001">
    <property type="entry name" value="PPV_E2"/>
    <property type="match status" value="1"/>
</dbReference>
<dbReference type="Pfam" id="PF00508">
    <property type="entry name" value="PPV_E2_N"/>
    <property type="match status" value="1"/>
</dbReference>
<sequence>MSELQNRLDYIQDQILELFEKQSTDLQDHEQFWLLTRKEQAILFLARQNNVRLSMPVPSLAASKARARHAIEMSLLIKSLSESVYGREAWTLQQVSRERLLVAPEYTFKKGGRPVTVMFDDNHDNTAEYTAWDSIYFQDADNEWHRSKGDVDMEGLFYRDNDGHKIYYIDFAREAARYGSTGKWSLLYNNNALASVDSPGYRDSSGESSTDSSPLSARSATRPTEDRGSPQGSRRRPRLWVRPRSRTRSRSLSRSSGRSRSRSRSRSRGATRASIQPAAGTRSRSRSRTRSRSRPRSRGSPVSPASPASLRGGRSPGSRRLGRSPRPRAVDPEQVGSSKRSVPAGPKRRLETLLQEARDPPGLLLTGPPNTLKCYRYSLKKNHSSLFSYISTTWHWTEAKGTKRVGNGKMLIMFEDSERREWFQKIVSLPRTLSASKVSFAGL</sequence>
<keyword evidence="8 12" id="KW-0805">Transcription regulation</keyword>
<reference evidence="16 17" key="1">
    <citation type="journal article" date="2014" name="Genome Biol. Evol.">
        <title>Novel papillomaviruses in free-ranging Iberian bats: no virus-host co-evolution, no strict host specificity, and hints for recombination.</title>
        <authorList>
            <person name="Garcia-Perez R."/>
            <person name="Ibanez C."/>
            <person name="Godinez J.M."/>
            <person name="Arechiga N."/>
            <person name="Garin I."/>
            <person name="Perez-Suarez G."/>
            <person name="de Paz O."/>
            <person name="Juste J."/>
            <person name="Echevarria J.E."/>
            <person name="Bravo I.G."/>
        </authorList>
    </citation>
    <scope>NUCLEOTIDE SEQUENCE [LARGE SCALE GENOMIC DNA]</scope>
</reference>
<dbReference type="GO" id="GO:0006351">
    <property type="term" value="P:DNA-templated transcription"/>
    <property type="evidence" value="ECO:0007669"/>
    <property type="project" value="UniProtKB-UniRule"/>
</dbReference>
<dbReference type="Gene3D" id="2.170.200.10">
    <property type="entry name" value="Papillomavirus E2 early protein domain"/>
    <property type="match status" value="1"/>
</dbReference>
<gene>
    <name evidence="12 16" type="primary">E2</name>
</gene>
<dbReference type="Gene3D" id="3.30.70.330">
    <property type="match status" value="1"/>
</dbReference>
<evidence type="ECO:0000259" key="15">
    <source>
        <dbReference type="Pfam" id="PF00511"/>
    </source>
</evidence>
<evidence type="ECO:0000256" key="10">
    <source>
        <dbReference type="ARBA" id="ARBA00023159"/>
    </source>
</evidence>
<dbReference type="GO" id="GO:0003677">
    <property type="term" value="F:DNA binding"/>
    <property type="evidence" value="ECO:0007669"/>
    <property type="project" value="UniProtKB-UniRule"/>
</dbReference>
<dbReference type="GO" id="GO:0039693">
    <property type="term" value="P:viral DNA genome replication"/>
    <property type="evidence" value="ECO:0007669"/>
    <property type="project" value="UniProtKB-UniRule"/>
</dbReference>
<keyword evidence="3 12" id="KW-0678">Repressor</keyword>
<dbReference type="SUPFAM" id="SSF54957">
    <property type="entry name" value="Viral DNA-binding domain"/>
    <property type="match status" value="1"/>
</dbReference>
<dbReference type="Pfam" id="PF00511">
    <property type="entry name" value="PPV_E2_C"/>
    <property type="match status" value="1"/>
</dbReference>
<feature type="compositionally biased region" description="Basic residues" evidence="13">
    <location>
        <begin position="233"/>
        <end position="269"/>
    </location>
</feature>
<comment type="subcellular location">
    <subcellularLocation>
        <location evidence="1 12">Host nucleus</location>
    </subcellularLocation>
</comment>
<keyword evidence="5 12" id="KW-0597">Phosphoprotein</keyword>
<dbReference type="GO" id="GO:0006275">
    <property type="term" value="P:regulation of DNA replication"/>
    <property type="evidence" value="ECO:0007669"/>
    <property type="project" value="UniProtKB-UniRule"/>
</dbReference>
<dbReference type="GO" id="GO:0003700">
    <property type="term" value="F:DNA-binding transcription factor activity"/>
    <property type="evidence" value="ECO:0007669"/>
    <property type="project" value="UniProtKB-UniRule"/>
</dbReference>
<comment type="similarity">
    <text evidence="2">Belongs to the papillomaviridae E8^E2C protein family.</text>
</comment>
<dbReference type="InterPro" id="IPR001866">
    <property type="entry name" value="PPV_E2_N"/>
</dbReference>
<dbReference type="GO" id="GO:0006260">
    <property type="term" value="P:DNA replication"/>
    <property type="evidence" value="ECO:0007669"/>
    <property type="project" value="UniProtKB-KW"/>
</dbReference>
<name>W8EG03_9PAPI</name>
<comment type="function">
    <text evidence="12">Plays a role in the initiation of viral DNA replication. A dimer of E2 interacts with a dimer of E1 in order to improve specificity of E1 DNA binding activity. Once the complex recognizes and binds DNA at specific sites, the E2 dimer is removed from DNA. E2 also regulates viral transcription through binding to the E2RE response element (5'-ACCNNNNNNGGT-3') present in multiple copies in the regulatory regions of the viral genome. Activates or represses transcription depending on E2RE's position with regards to proximal promoter elements including the TATA-box. Repression occurs by sterically hindering the assembly of the transcription initiation complex.</text>
</comment>
<keyword evidence="11 12" id="KW-0804">Transcription</keyword>
<dbReference type="InterPro" id="IPR012677">
    <property type="entry name" value="Nucleotide-bd_a/b_plait_sf"/>
</dbReference>
<evidence type="ECO:0000256" key="13">
    <source>
        <dbReference type="SAM" id="MobiDB-lite"/>
    </source>
</evidence>
<dbReference type="GO" id="GO:0000166">
    <property type="term" value="F:nucleotide binding"/>
    <property type="evidence" value="ECO:0007669"/>
    <property type="project" value="UniProtKB-UniRule"/>
</dbReference>
<comment type="subunit">
    <text evidence="12">Binds DNA as homodimer. Interacts with protein E1; this interaction greatly increases E1 DNA-binding activity. Interacts with protein L1; this interaction enhances E2-dependent replication and transcription activation. Interacts with protein L2; this interaction inhibits E2 transcriptional activity but not DNA replication function E2. Interacts with protein E7; this interaction inhibits E7 oncogenic activity. Interacts with host TAF1; this interaction modulates E2-dependent transcriptional regulation. Interacts with host BRD4; this interaction mediates E2 transcriptional activation function. Additionally, the interaction with host BRD4 on mitotic chromosomes mediates tethering of the viral genome. Interacts with host TOPBP1; this interaction is required for optimal viral DNA replication.</text>
</comment>
<feature type="compositionally biased region" description="Basic residues" evidence="13">
    <location>
        <begin position="283"/>
        <end position="297"/>
    </location>
</feature>
<evidence type="ECO:0000256" key="2">
    <source>
        <dbReference type="ARBA" id="ARBA00007794"/>
    </source>
</evidence>
<dbReference type="Proteomes" id="UP000175245">
    <property type="component" value="Segment"/>
</dbReference>
<evidence type="ECO:0000313" key="17">
    <source>
        <dbReference type="Proteomes" id="UP000175245"/>
    </source>
</evidence>
<feature type="domain" description="Papillomavirus E2 C-terminal" evidence="15">
    <location>
        <begin position="361"/>
        <end position="440"/>
    </location>
</feature>
<evidence type="ECO:0000256" key="8">
    <source>
        <dbReference type="ARBA" id="ARBA00023015"/>
    </source>
</evidence>
<evidence type="ECO:0000256" key="1">
    <source>
        <dbReference type="ARBA" id="ARBA00004147"/>
    </source>
</evidence>
<comment type="PTM">
    <text evidence="12">Phosphorylated.</text>
</comment>
<evidence type="ECO:0000256" key="3">
    <source>
        <dbReference type="ARBA" id="ARBA00022491"/>
    </source>
</evidence>
<evidence type="ECO:0000256" key="6">
    <source>
        <dbReference type="ARBA" id="ARBA00022562"/>
    </source>
</evidence>
<dbReference type="InterPro" id="IPR042504">
    <property type="entry name" value="Regulatory_protein_E2_N_2"/>
</dbReference>